<dbReference type="AlphaFoldDB" id="A0A179B6D0"/>
<comment type="caution">
    <text evidence="2">The sequence shown here is derived from an EMBL/GenBank/DDBJ whole genome shotgun (WGS) entry which is preliminary data.</text>
</comment>
<reference evidence="2 3" key="1">
    <citation type="submission" date="2016-04" db="EMBL/GenBank/DDBJ databases">
        <title>Acidithiobacillus ferrooxidans genome sequencing and assembly.</title>
        <authorList>
            <person name="Zhou Z."/>
        </authorList>
    </citation>
    <scope>NUCLEOTIDE SEQUENCE [LARGE SCALE GENOMIC DNA]</scope>
    <source>
        <strain evidence="2 3">BY0502</strain>
    </source>
</reference>
<evidence type="ECO:0000313" key="3">
    <source>
        <dbReference type="Proteomes" id="UP000078302"/>
    </source>
</evidence>
<evidence type="ECO:0000313" key="2">
    <source>
        <dbReference type="EMBL" id="OAP87262.1"/>
    </source>
</evidence>
<name>A0A179B6D0_ACIFR</name>
<accession>A0A179B6D0</accession>
<proteinExistence type="predicted"/>
<keyword evidence="3" id="KW-1185">Reference proteome</keyword>
<gene>
    <name evidence="2" type="ORF">A4H96_15085</name>
</gene>
<evidence type="ECO:0000256" key="1">
    <source>
        <dbReference type="SAM" id="MobiDB-lite"/>
    </source>
</evidence>
<dbReference type="EMBL" id="LVXZ01000288">
    <property type="protein sequence ID" value="OAP87262.1"/>
    <property type="molecule type" value="Genomic_DNA"/>
</dbReference>
<organism evidence="2 3">
    <name type="scientific">Acidithiobacillus ferrooxidans</name>
    <name type="common">Thiobacillus ferrooxidans</name>
    <dbReference type="NCBI Taxonomy" id="920"/>
    <lineage>
        <taxon>Bacteria</taxon>
        <taxon>Pseudomonadati</taxon>
        <taxon>Pseudomonadota</taxon>
        <taxon>Acidithiobacillia</taxon>
        <taxon>Acidithiobacillales</taxon>
        <taxon>Acidithiobacillaceae</taxon>
        <taxon>Acidithiobacillus</taxon>
    </lineage>
</organism>
<feature type="region of interest" description="Disordered" evidence="1">
    <location>
        <begin position="175"/>
        <end position="215"/>
    </location>
</feature>
<dbReference type="Proteomes" id="UP000078302">
    <property type="component" value="Unassembled WGS sequence"/>
</dbReference>
<sequence length="215" mass="23276">MPESAQSDSASPIQISLGRLQALEKDFQQHKDFWTGQEPYMRVILETTQIIHQGLVATLAKLDKRQGEAIQNLSKRIDDLLDQTRTAAAKQTTPEHEAAVSEAIGGTPVSGQGMLFDTKPEALRNILMNHLQTLHKEIAGVGTAQTKIMKSLANVDTRLNAQDVMLASLYEKATSHGGSLSVSETDMADQETGASESETDSADHEADASESETTD</sequence>
<dbReference type="RefSeq" id="WP_064220325.1">
    <property type="nucleotide sequence ID" value="NZ_LVXZ01000288.1"/>
</dbReference>
<protein>
    <submittedName>
        <fullName evidence="2">Uncharacterized protein</fullName>
    </submittedName>
</protein>